<gene>
    <name evidence="1" type="ORF">NITMOv2_3422</name>
</gene>
<protein>
    <submittedName>
        <fullName evidence="1">Uncharacterized protein</fullName>
    </submittedName>
</protein>
<organism evidence="1 2">
    <name type="scientific">Nitrospira moscoviensis</name>
    <dbReference type="NCBI Taxonomy" id="42253"/>
    <lineage>
        <taxon>Bacteria</taxon>
        <taxon>Pseudomonadati</taxon>
        <taxon>Nitrospirota</taxon>
        <taxon>Nitrospiria</taxon>
        <taxon>Nitrospirales</taxon>
        <taxon>Nitrospiraceae</taxon>
        <taxon>Nitrospira</taxon>
    </lineage>
</organism>
<dbReference type="STRING" id="42253.NITMOv2_3422"/>
<sequence>MRQVSAGQAGRTEITAVDVIPASKSAGLGYALVALCVLGAMEGCSGLPTLAEQEQLVRANNLVLDRITTRAVVNVWGKPPYHHSEFTHFFVMPDRTMIPRARVEVGEAPKGWDAGVHAGEGVFFAYPDRGWLLVFLDERLVYREELKPEQLHALVKAWAYEDRFKTRLDDTPVP</sequence>
<dbReference type="AlphaFoldDB" id="A0A0K2GG25"/>
<dbReference type="KEGG" id="nmv:NITMOv2_3422"/>
<dbReference type="Proteomes" id="UP000069205">
    <property type="component" value="Chromosome"/>
</dbReference>
<dbReference type="EMBL" id="CP011801">
    <property type="protein sequence ID" value="ALA59814.1"/>
    <property type="molecule type" value="Genomic_DNA"/>
</dbReference>
<accession>A0A0K2GG25</accession>
<keyword evidence="2" id="KW-1185">Reference proteome</keyword>
<name>A0A0K2GG25_NITMO</name>
<proteinExistence type="predicted"/>
<evidence type="ECO:0000313" key="1">
    <source>
        <dbReference type="EMBL" id="ALA59814.1"/>
    </source>
</evidence>
<evidence type="ECO:0000313" key="2">
    <source>
        <dbReference type="Proteomes" id="UP000069205"/>
    </source>
</evidence>
<dbReference type="PATRIC" id="fig|42253.5.peg.3375"/>
<reference evidence="1 2" key="1">
    <citation type="journal article" date="2015" name="Proc. Natl. Acad. Sci. U.S.A.">
        <title>Expanded metabolic versatility of ubiquitous nitrite-oxidizing bacteria from the genus Nitrospira.</title>
        <authorList>
            <person name="Koch H."/>
            <person name="Lucker S."/>
            <person name="Albertsen M."/>
            <person name="Kitzinger K."/>
            <person name="Herbold C."/>
            <person name="Spieck E."/>
            <person name="Nielsen P.H."/>
            <person name="Wagner M."/>
            <person name="Daims H."/>
        </authorList>
    </citation>
    <scope>NUCLEOTIDE SEQUENCE [LARGE SCALE GENOMIC DNA]</scope>
    <source>
        <strain evidence="1 2">NSP M-1</strain>
    </source>
</reference>